<keyword evidence="3" id="KW-0997">Cell inner membrane</keyword>
<reference evidence="15" key="1">
    <citation type="submission" date="2019-02" db="EMBL/GenBank/DDBJ databases">
        <authorList>
            <person name="Gruber-Vodicka R. H."/>
            <person name="Seah K. B. B."/>
        </authorList>
    </citation>
    <scope>NUCLEOTIDE SEQUENCE</scope>
    <source>
        <strain evidence="16">BECK_M6</strain>
        <strain evidence="15">BECK_M7</strain>
    </source>
</reference>
<evidence type="ECO:0000256" key="6">
    <source>
        <dbReference type="ARBA" id="ARBA00022960"/>
    </source>
</evidence>
<evidence type="ECO:0000256" key="7">
    <source>
        <dbReference type="ARBA" id="ARBA00022989"/>
    </source>
</evidence>
<dbReference type="EMBL" id="CAADFH010000067">
    <property type="protein sequence ID" value="VFJ97131.1"/>
    <property type="molecule type" value="Genomic_DNA"/>
</dbReference>
<evidence type="ECO:0000256" key="13">
    <source>
        <dbReference type="SAM" id="MobiDB-lite"/>
    </source>
</evidence>
<comment type="similarity">
    <text evidence="10">Belongs to the ZapG family.</text>
</comment>
<organism evidence="15">
    <name type="scientific">Candidatus Kentrum sp. LFY</name>
    <dbReference type="NCBI Taxonomy" id="2126342"/>
    <lineage>
        <taxon>Bacteria</taxon>
        <taxon>Pseudomonadati</taxon>
        <taxon>Pseudomonadota</taxon>
        <taxon>Gammaproteobacteria</taxon>
        <taxon>Candidatus Kentrum</taxon>
    </lineage>
</organism>
<feature type="region of interest" description="Disordered" evidence="13">
    <location>
        <begin position="114"/>
        <end position="156"/>
    </location>
</feature>
<keyword evidence="4" id="KW-0132">Cell division</keyword>
<protein>
    <recommendedName>
        <fullName evidence="11">Z-ring associated protein G</fullName>
    </recommendedName>
    <alternativeName>
        <fullName evidence="12">Cell division protein ZapG</fullName>
    </alternativeName>
</protein>
<dbReference type="Pfam" id="PF06295">
    <property type="entry name" value="ZapG-like"/>
    <property type="match status" value="1"/>
</dbReference>
<keyword evidence="6" id="KW-0133">Cell shape</keyword>
<evidence type="ECO:0000256" key="2">
    <source>
        <dbReference type="ARBA" id="ARBA00022475"/>
    </source>
</evidence>
<keyword evidence="8 14" id="KW-0472">Membrane</keyword>
<dbReference type="GO" id="GO:0008360">
    <property type="term" value="P:regulation of cell shape"/>
    <property type="evidence" value="ECO:0007669"/>
    <property type="project" value="UniProtKB-KW"/>
</dbReference>
<evidence type="ECO:0000256" key="14">
    <source>
        <dbReference type="SAM" id="Phobius"/>
    </source>
</evidence>
<evidence type="ECO:0000256" key="3">
    <source>
        <dbReference type="ARBA" id="ARBA00022519"/>
    </source>
</evidence>
<dbReference type="GO" id="GO:0051301">
    <property type="term" value="P:cell division"/>
    <property type="evidence" value="ECO:0007669"/>
    <property type="project" value="UniProtKB-KW"/>
</dbReference>
<gene>
    <name evidence="16" type="ORF">BECKLFY1418A_GA0070994_10676</name>
    <name evidence="15" type="ORF">BECKLFY1418B_GA0070995_102414</name>
</gene>
<accession>A0A450UF42</accession>
<comment type="subcellular location">
    <subcellularLocation>
        <location evidence="1">Cell inner membrane</location>
        <topology evidence="1">Single-pass membrane protein</topology>
    </subcellularLocation>
</comment>
<dbReference type="PANTHER" id="PTHR39579">
    <property type="entry name" value="INNER MEMBRANE PROTEIN YHCB"/>
    <property type="match status" value="1"/>
</dbReference>
<feature type="transmembrane region" description="Helical" evidence="14">
    <location>
        <begin position="6"/>
        <end position="32"/>
    </location>
</feature>
<evidence type="ECO:0000256" key="5">
    <source>
        <dbReference type="ARBA" id="ARBA00022692"/>
    </source>
</evidence>
<evidence type="ECO:0000313" key="16">
    <source>
        <dbReference type="EMBL" id="VFJ97131.1"/>
    </source>
</evidence>
<dbReference type="EMBL" id="CAADFF010000024">
    <property type="protein sequence ID" value="VFJ91177.1"/>
    <property type="molecule type" value="Genomic_DNA"/>
</dbReference>
<evidence type="ECO:0000256" key="8">
    <source>
        <dbReference type="ARBA" id="ARBA00023136"/>
    </source>
</evidence>
<evidence type="ECO:0000256" key="1">
    <source>
        <dbReference type="ARBA" id="ARBA00004377"/>
    </source>
</evidence>
<proteinExistence type="inferred from homology"/>
<sequence length="156" mass="17123">MAEYSMTWALGVGGAMLVVGIGLGMLTAYFLLPGTRQAKKLQKELDDVIAEFSQYRGRVAEHFSMTSDLFQDLTTRYRGLYDHLASGARSLCRETSGGGRLDFADVGLLADRDSRVDAIPKPNAQEVDSGKPGTEKEESDTEAQTLDRSSSPRDRR</sequence>
<dbReference type="AlphaFoldDB" id="A0A450UF42"/>
<evidence type="ECO:0000256" key="10">
    <source>
        <dbReference type="ARBA" id="ARBA00035657"/>
    </source>
</evidence>
<name>A0A450UF42_9GAMM</name>
<evidence type="ECO:0000256" key="4">
    <source>
        <dbReference type="ARBA" id="ARBA00022618"/>
    </source>
</evidence>
<dbReference type="PANTHER" id="PTHR39579:SF1">
    <property type="entry name" value="INNER MEMBRANE PROTEIN YHCB"/>
    <property type="match status" value="1"/>
</dbReference>
<dbReference type="InterPro" id="IPR009386">
    <property type="entry name" value="ZapG-like"/>
</dbReference>
<evidence type="ECO:0000256" key="11">
    <source>
        <dbReference type="ARBA" id="ARBA00035703"/>
    </source>
</evidence>
<evidence type="ECO:0000256" key="12">
    <source>
        <dbReference type="ARBA" id="ARBA00035727"/>
    </source>
</evidence>
<keyword evidence="7 14" id="KW-1133">Transmembrane helix</keyword>
<evidence type="ECO:0000313" key="15">
    <source>
        <dbReference type="EMBL" id="VFJ91177.1"/>
    </source>
</evidence>
<evidence type="ECO:0000256" key="9">
    <source>
        <dbReference type="ARBA" id="ARBA00023306"/>
    </source>
</evidence>
<keyword evidence="5 14" id="KW-0812">Transmembrane</keyword>
<dbReference type="GO" id="GO:0005886">
    <property type="term" value="C:plasma membrane"/>
    <property type="evidence" value="ECO:0007669"/>
    <property type="project" value="UniProtKB-SubCell"/>
</dbReference>
<keyword evidence="2" id="KW-1003">Cell membrane</keyword>
<keyword evidence="9" id="KW-0131">Cell cycle</keyword>